<protein>
    <submittedName>
        <fullName evidence="1">Uncharacterized protein</fullName>
    </submittedName>
</protein>
<gene>
    <name evidence="1" type="ORF">NFRAN_2403</name>
</gene>
<proteinExistence type="predicted"/>
<dbReference type="EMBL" id="LR216287">
    <property type="protein sequence ID" value="VFJ14725.1"/>
    <property type="molecule type" value="Genomic_DNA"/>
</dbReference>
<evidence type="ECO:0000313" key="2">
    <source>
        <dbReference type="Proteomes" id="UP000294299"/>
    </source>
</evidence>
<organism evidence="1 2">
    <name type="scientific">Candidatus Nitrosocosmicus franklandianus</name>
    <dbReference type="NCBI Taxonomy" id="1798806"/>
    <lineage>
        <taxon>Archaea</taxon>
        <taxon>Nitrososphaerota</taxon>
        <taxon>Nitrososphaeria</taxon>
        <taxon>Nitrososphaerales</taxon>
        <taxon>Nitrososphaeraceae</taxon>
        <taxon>Candidatus Nitrosocosmicus</taxon>
    </lineage>
</organism>
<keyword evidence="2" id="KW-1185">Reference proteome</keyword>
<sequence>MLNVATPNNRPQFDSDMYSFFPHNGLGKGNSSNKGSLIRSYISDFPEGGGGCDMDLHFPLNPSFDYYLIMS</sequence>
<accession>A0A484IBN8</accession>
<dbReference type="KEGG" id="nfn:NFRAN_2403"/>
<dbReference type="Proteomes" id="UP000294299">
    <property type="component" value="Chromosome NFRAN"/>
</dbReference>
<reference evidence="1 2" key="1">
    <citation type="submission" date="2019-02" db="EMBL/GenBank/DDBJ databases">
        <authorList>
            <person name="Lehtovirta-Morley E L."/>
        </authorList>
    </citation>
    <scope>NUCLEOTIDE SEQUENCE [LARGE SCALE GENOMIC DNA]</scope>
    <source>
        <strain evidence="1">NFRAN1</strain>
    </source>
</reference>
<name>A0A484IBN8_9ARCH</name>
<dbReference type="AlphaFoldDB" id="A0A484IBN8"/>
<evidence type="ECO:0000313" key="1">
    <source>
        <dbReference type="EMBL" id="VFJ14725.1"/>
    </source>
</evidence>